<evidence type="ECO:0000256" key="1">
    <source>
        <dbReference type="SAM" id="Phobius"/>
    </source>
</evidence>
<keyword evidence="1" id="KW-0472">Membrane</keyword>
<organism evidence="2 3">
    <name type="scientific">Komagataeibacter rhaeticus</name>
    <dbReference type="NCBI Taxonomy" id="215221"/>
    <lineage>
        <taxon>Bacteria</taxon>
        <taxon>Pseudomonadati</taxon>
        <taxon>Pseudomonadota</taxon>
        <taxon>Alphaproteobacteria</taxon>
        <taxon>Acetobacterales</taxon>
        <taxon>Acetobacteraceae</taxon>
        <taxon>Komagataeibacter</taxon>
    </lineage>
</organism>
<feature type="transmembrane region" description="Helical" evidence="1">
    <location>
        <begin position="359"/>
        <end position="376"/>
    </location>
</feature>
<evidence type="ECO:0000313" key="2">
    <source>
        <dbReference type="EMBL" id="QIP36836.1"/>
    </source>
</evidence>
<feature type="transmembrane region" description="Helical" evidence="1">
    <location>
        <begin position="197"/>
        <end position="216"/>
    </location>
</feature>
<protein>
    <submittedName>
        <fullName evidence="2">Uncharacterized protein</fullName>
    </submittedName>
</protein>
<name>A0A858JJQ8_9PROT</name>
<keyword evidence="1" id="KW-1133">Transmembrane helix</keyword>
<feature type="transmembrane region" description="Helical" evidence="1">
    <location>
        <begin position="228"/>
        <end position="247"/>
    </location>
</feature>
<evidence type="ECO:0000313" key="3">
    <source>
        <dbReference type="Proteomes" id="UP000502533"/>
    </source>
</evidence>
<proteinExistence type="predicted"/>
<feature type="transmembrane region" description="Helical" evidence="1">
    <location>
        <begin position="299"/>
        <end position="321"/>
    </location>
</feature>
<dbReference type="EMBL" id="CP050139">
    <property type="protein sequence ID" value="QIP36836.1"/>
    <property type="molecule type" value="Genomic_DNA"/>
</dbReference>
<feature type="transmembrane region" description="Helical" evidence="1">
    <location>
        <begin position="267"/>
        <end position="287"/>
    </location>
</feature>
<dbReference type="KEGG" id="kre:GWK63_00440"/>
<feature type="transmembrane region" description="Helical" evidence="1">
    <location>
        <begin position="166"/>
        <end position="191"/>
    </location>
</feature>
<feature type="transmembrane region" description="Helical" evidence="1">
    <location>
        <begin position="333"/>
        <end position="352"/>
    </location>
</feature>
<accession>A0A858JJQ8</accession>
<reference evidence="2 3" key="1">
    <citation type="submission" date="2020-03" db="EMBL/GenBank/DDBJ databases">
        <title>Isolation of cellulose-producing strains, genome characterization and application of the synthesized cellulose films as an economical and sustainable material for piezoelectric sensor construction.</title>
        <authorList>
            <person name="Mangayil R.K."/>
        </authorList>
    </citation>
    <scope>NUCLEOTIDE SEQUENCE [LARGE SCALE GENOMIC DNA]</scope>
    <source>
        <strain evidence="2 3">ENS 9a1a</strain>
    </source>
</reference>
<gene>
    <name evidence="2" type="ORF">GWK63_00440</name>
</gene>
<feature type="transmembrane region" description="Helical" evidence="1">
    <location>
        <begin position="85"/>
        <end position="105"/>
    </location>
</feature>
<keyword evidence="3" id="KW-1185">Reference proteome</keyword>
<keyword evidence="1" id="KW-0812">Transmembrane</keyword>
<sequence length="417" mass="46532">MPYRNKKEVLLPLALFSLLLLVRFHSALLQGGRFMAEEGSIFFEKACTSSWYDALFYSYGGYLNIVANASTLLAFHFMPVADAPYLTMAIALLFQLCAPLIILTARDAWLSTFRVRCTVTALLLLVPESAEVSLHSIHSQYHLALCCGLIVSMATETGWRESLRRILLFLAPLSGPGGVILAPLFILRALVDRSRSRLAECLIINLSSAIQMLFFFHKFNDRVYNFNFCDFVLVFLSRYIMYPFIGFKHFVVHAGHHLQKMEMAGDTPYSLVILTLLLIVLLAGILVRQAIRDRDAREAVWFALAAGLHGSASLYGALGGAVTALPAGCAERYVFVGQSLFAVSIACLAVTGTRTIRKICAYLVPIMLVMGAYHYVATGKNMLHGPSWWGEVALWRHDHSHALRVWPAEPEWTMHLP</sequence>
<dbReference type="Proteomes" id="UP000502533">
    <property type="component" value="Chromosome"/>
</dbReference>
<dbReference type="AlphaFoldDB" id="A0A858JJQ8"/>
<feature type="transmembrane region" description="Helical" evidence="1">
    <location>
        <begin position="55"/>
        <end position="78"/>
    </location>
</feature>